<feature type="domain" description="YopX protein" evidence="1">
    <location>
        <begin position="12"/>
        <end position="118"/>
    </location>
</feature>
<gene>
    <name evidence="2" type="ORF">F7D95_16335</name>
</gene>
<dbReference type="Gene3D" id="2.30.30.290">
    <property type="entry name" value="YopX-like domains"/>
    <property type="match status" value="1"/>
</dbReference>
<organism evidence="2 3">
    <name type="scientific">Segatella copri</name>
    <dbReference type="NCBI Taxonomy" id="165179"/>
    <lineage>
        <taxon>Bacteria</taxon>
        <taxon>Pseudomonadati</taxon>
        <taxon>Bacteroidota</taxon>
        <taxon>Bacteroidia</taxon>
        <taxon>Bacteroidales</taxon>
        <taxon>Prevotellaceae</taxon>
        <taxon>Segatella</taxon>
    </lineage>
</organism>
<dbReference type="Pfam" id="PF09643">
    <property type="entry name" value="YopX"/>
    <property type="match status" value="1"/>
</dbReference>
<proteinExistence type="predicted"/>
<dbReference type="AlphaFoldDB" id="A0AA90UI32"/>
<dbReference type="SUPFAM" id="SSF159006">
    <property type="entry name" value="YopX-like"/>
    <property type="match status" value="1"/>
</dbReference>
<dbReference type="RefSeq" id="WP_153129629.1">
    <property type="nucleotide sequence ID" value="NZ_VZCW01000403.1"/>
</dbReference>
<dbReference type="InterPro" id="IPR023385">
    <property type="entry name" value="YopX-like_C"/>
</dbReference>
<dbReference type="Proteomes" id="UP000442105">
    <property type="component" value="Unassembled WGS sequence"/>
</dbReference>
<comment type="caution">
    <text evidence="2">The sequence shown here is derived from an EMBL/GenBank/DDBJ whole genome shotgun (WGS) entry which is preliminary data.</text>
</comment>
<evidence type="ECO:0000313" key="3">
    <source>
        <dbReference type="Proteomes" id="UP000442105"/>
    </source>
</evidence>
<dbReference type="InterPro" id="IPR019096">
    <property type="entry name" value="YopX_protein"/>
</dbReference>
<accession>A0AA90UI32</accession>
<evidence type="ECO:0000259" key="1">
    <source>
        <dbReference type="Pfam" id="PF09643"/>
    </source>
</evidence>
<sequence length="126" mass="14437">MSEINFKAKRIRTDEWIDCNPIKPNEVFHNSNIGVINKCSIDLNTICQSTGAQDCDGTPIYEHDLLRCKETGRVFEVVWNQRNTSFCIVAEDFPVLYPNTLGEMLYRSILSYKVIGNKFNKEGGKK</sequence>
<reference evidence="3" key="1">
    <citation type="submission" date="2019-09" db="EMBL/GenBank/DDBJ databases">
        <title>Distinct polysaccharide growth profiles of human intestinal Prevotella copri isolates.</title>
        <authorList>
            <person name="Fehlner-Peach H."/>
            <person name="Magnabosco C."/>
            <person name="Raghavan V."/>
            <person name="Scher J.U."/>
            <person name="Tett A."/>
            <person name="Cox L.M."/>
            <person name="Gottsegen C."/>
            <person name="Watters A."/>
            <person name="Wiltshire- Gordon J.D."/>
            <person name="Segata N."/>
            <person name="Bonneau R."/>
            <person name="Littman D.R."/>
        </authorList>
    </citation>
    <scope>NUCLEOTIDE SEQUENCE [LARGE SCALE GENOMIC DNA]</scope>
    <source>
        <strain evidence="3">iAQ1179</strain>
    </source>
</reference>
<dbReference type="EMBL" id="VZCW01000403">
    <property type="protein sequence ID" value="MQN14322.1"/>
    <property type="molecule type" value="Genomic_DNA"/>
</dbReference>
<name>A0AA90UI32_9BACT</name>
<evidence type="ECO:0000313" key="2">
    <source>
        <dbReference type="EMBL" id="MQN14322.1"/>
    </source>
</evidence>
<protein>
    <recommendedName>
        <fullName evidence="1">YopX protein domain-containing protein</fullName>
    </recommendedName>
</protein>